<dbReference type="CDD" id="cd06171">
    <property type="entry name" value="Sigma70_r4"/>
    <property type="match status" value="1"/>
</dbReference>
<dbReference type="Gene3D" id="1.10.10.10">
    <property type="entry name" value="Winged helix-like DNA-binding domain superfamily/Winged helix DNA-binding domain"/>
    <property type="match status" value="1"/>
</dbReference>
<keyword evidence="3 6" id="KW-0731">Sigma factor</keyword>
<name>A0ABM5M129_BACA1</name>
<dbReference type="InterPro" id="IPR013249">
    <property type="entry name" value="RNA_pol_sigma70_r4_t2"/>
</dbReference>
<organism evidence="9 10">
    <name type="scientific">Bacillus atrophaeus (strain 1942)</name>
    <dbReference type="NCBI Taxonomy" id="720555"/>
    <lineage>
        <taxon>Bacteria</taxon>
        <taxon>Bacillati</taxon>
        <taxon>Bacillota</taxon>
        <taxon>Bacilli</taxon>
        <taxon>Bacillales</taxon>
        <taxon>Bacillaceae</taxon>
        <taxon>Bacillus</taxon>
    </lineage>
</organism>
<evidence type="ECO:0000256" key="2">
    <source>
        <dbReference type="ARBA" id="ARBA00023015"/>
    </source>
</evidence>
<dbReference type="PANTHER" id="PTHR43133:SF60">
    <property type="entry name" value="RNA POLYMERASE SIGMA FACTOR SIGV"/>
    <property type="match status" value="1"/>
</dbReference>
<proteinExistence type="inferred from homology"/>
<protein>
    <recommendedName>
        <fullName evidence="6">RNA polymerase sigma factor</fullName>
    </recommendedName>
</protein>
<evidence type="ECO:0000256" key="5">
    <source>
        <dbReference type="ARBA" id="ARBA00023163"/>
    </source>
</evidence>
<dbReference type="InterPro" id="IPR014284">
    <property type="entry name" value="RNA_pol_sigma-70_dom"/>
</dbReference>
<evidence type="ECO:0000256" key="6">
    <source>
        <dbReference type="RuleBase" id="RU000716"/>
    </source>
</evidence>
<dbReference type="NCBIfam" id="TIGR02937">
    <property type="entry name" value="sigma70-ECF"/>
    <property type="match status" value="1"/>
</dbReference>
<dbReference type="Pfam" id="PF04542">
    <property type="entry name" value="Sigma70_r2"/>
    <property type="match status" value="1"/>
</dbReference>
<feature type="domain" description="RNA polymerase sigma-70 region 2" evidence="7">
    <location>
        <begin position="24"/>
        <end position="92"/>
    </location>
</feature>
<evidence type="ECO:0000256" key="1">
    <source>
        <dbReference type="ARBA" id="ARBA00010641"/>
    </source>
</evidence>
<dbReference type="InterPro" id="IPR013324">
    <property type="entry name" value="RNA_pol_sigma_r3/r4-like"/>
</dbReference>
<dbReference type="Gene3D" id="1.10.1740.10">
    <property type="match status" value="1"/>
</dbReference>
<dbReference type="PROSITE" id="PS01063">
    <property type="entry name" value="SIGMA70_ECF"/>
    <property type="match status" value="1"/>
</dbReference>
<dbReference type="InterPro" id="IPR013325">
    <property type="entry name" value="RNA_pol_sigma_r2"/>
</dbReference>
<dbReference type="RefSeq" id="WP_003327072.1">
    <property type="nucleotide sequence ID" value="NC_014639.1"/>
</dbReference>
<sequence>MDILSDEELMEKVKQKDMEAYNSLYTRHAQKTYQFIFLYIRQKQAAEDLLQETFIRVYVKSRTYKSEKASFRTWLHQIAHRLCIDHYRKHSKFKWQQIEPNEHEDAESGSVEYHVQNKMLIQQYVGQLPDKERSILILAYYQGFSGREISHILNIPEGTVKSKLHYSLKKLNKQLKKEMNDE</sequence>
<evidence type="ECO:0000313" key="10">
    <source>
        <dbReference type="Proteomes" id="UP000006867"/>
    </source>
</evidence>
<keyword evidence="5 6" id="KW-0804">Transcription</keyword>
<dbReference type="InterPro" id="IPR007627">
    <property type="entry name" value="RNA_pol_sigma70_r2"/>
</dbReference>
<accession>A0ABM5M129</accession>
<dbReference type="Pfam" id="PF08281">
    <property type="entry name" value="Sigma70_r4_2"/>
    <property type="match status" value="1"/>
</dbReference>
<keyword evidence="10" id="KW-1185">Reference proteome</keyword>
<dbReference type="InterPro" id="IPR000838">
    <property type="entry name" value="RNA_pol_sigma70_ECF_CS"/>
</dbReference>
<reference evidence="9 10" key="1">
    <citation type="journal article" date="2011" name="Front. Microbiol.">
        <title>Genomic signatures of strain selection and enhancement in Bacillus atrophaeus var. globigii, a historical biowarfare simulant.</title>
        <authorList>
            <person name="Gibbons H.S."/>
            <person name="Broomall S.M."/>
            <person name="McNew L.A."/>
            <person name="Daligault H."/>
            <person name="Chapman C."/>
            <person name="Bruce D."/>
            <person name="Karavis M."/>
            <person name="Krepps M."/>
            <person name="McGregor P.A."/>
            <person name="Hong C."/>
            <person name="Park K.H."/>
            <person name="Akmal A."/>
            <person name="Feldman A."/>
            <person name="Lin J.S."/>
            <person name="Chang W.E."/>
            <person name="Higgs B.W."/>
            <person name="Demirev P."/>
            <person name="Lindquist J."/>
            <person name="Liem A."/>
            <person name="Fochler E."/>
            <person name="Read T.D."/>
            <person name="Tapia R."/>
            <person name="Johnson S."/>
            <person name="Bishop-Lilly K.A."/>
            <person name="Detter C."/>
            <person name="Han C."/>
            <person name="Sozhamannan S."/>
            <person name="Rosenzweig C.N."/>
            <person name="Skowronski E.W."/>
        </authorList>
    </citation>
    <scope>NUCLEOTIDE SEQUENCE [LARGE SCALE GENOMIC DNA]</scope>
    <source>
        <strain evidence="9 10">1942</strain>
    </source>
</reference>
<dbReference type="PANTHER" id="PTHR43133">
    <property type="entry name" value="RNA POLYMERASE ECF-TYPE SIGMA FACTO"/>
    <property type="match status" value="1"/>
</dbReference>
<evidence type="ECO:0000259" key="7">
    <source>
        <dbReference type="Pfam" id="PF04542"/>
    </source>
</evidence>
<dbReference type="SUPFAM" id="SSF88946">
    <property type="entry name" value="Sigma2 domain of RNA polymerase sigma factors"/>
    <property type="match status" value="1"/>
</dbReference>
<comment type="similarity">
    <text evidence="1 6">Belongs to the sigma-70 factor family. ECF subfamily.</text>
</comment>
<gene>
    <name evidence="9" type="ordered locus">BATR1942_14055</name>
</gene>
<evidence type="ECO:0000256" key="4">
    <source>
        <dbReference type="ARBA" id="ARBA00023125"/>
    </source>
</evidence>
<dbReference type="InterPro" id="IPR036388">
    <property type="entry name" value="WH-like_DNA-bd_sf"/>
</dbReference>
<evidence type="ECO:0000259" key="8">
    <source>
        <dbReference type="Pfam" id="PF08281"/>
    </source>
</evidence>
<keyword evidence="4 6" id="KW-0238">DNA-binding</keyword>
<dbReference type="InterPro" id="IPR039425">
    <property type="entry name" value="RNA_pol_sigma-70-like"/>
</dbReference>
<dbReference type="SUPFAM" id="SSF88659">
    <property type="entry name" value="Sigma3 and sigma4 domains of RNA polymerase sigma factors"/>
    <property type="match status" value="1"/>
</dbReference>
<dbReference type="EMBL" id="CP002207">
    <property type="protein sequence ID" value="ADP33733.1"/>
    <property type="molecule type" value="Genomic_DNA"/>
</dbReference>
<feature type="domain" description="RNA polymerase sigma factor 70 region 4 type 2" evidence="8">
    <location>
        <begin position="119"/>
        <end position="171"/>
    </location>
</feature>
<evidence type="ECO:0000313" key="9">
    <source>
        <dbReference type="EMBL" id="ADP33733.1"/>
    </source>
</evidence>
<keyword evidence="2 6" id="KW-0805">Transcription regulation</keyword>
<evidence type="ECO:0000256" key="3">
    <source>
        <dbReference type="ARBA" id="ARBA00023082"/>
    </source>
</evidence>
<dbReference type="Proteomes" id="UP000006867">
    <property type="component" value="Chromosome"/>
</dbReference>